<organism evidence="3 4">
    <name type="scientific">Limihaloglobus sulfuriphilus</name>
    <dbReference type="NCBI Taxonomy" id="1851148"/>
    <lineage>
        <taxon>Bacteria</taxon>
        <taxon>Pseudomonadati</taxon>
        <taxon>Planctomycetota</taxon>
        <taxon>Phycisphaerae</taxon>
        <taxon>Sedimentisphaerales</taxon>
        <taxon>Sedimentisphaeraceae</taxon>
        <taxon>Limihaloglobus</taxon>
    </lineage>
</organism>
<evidence type="ECO:0000256" key="1">
    <source>
        <dbReference type="ARBA" id="ARBA00022801"/>
    </source>
</evidence>
<proteinExistence type="predicted"/>
<dbReference type="SMART" id="SM00471">
    <property type="entry name" value="HDc"/>
    <property type="match status" value="1"/>
</dbReference>
<evidence type="ECO:0000313" key="3">
    <source>
        <dbReference type="EMBL" id="AQQ69962.1"/>
    </source>
</evidence>
<dbReference type="InterPro" id="IPR012340">
    <property type="entry name" value="NA-bd_OB-fold"/>
</dbReference>
<keyword evidence="1 3" id="KW-0378">Hydrolase</keyword>
<dbReference type="Pfam" id="PF01966">
    <property type="entry name" value="HD"/>
    <property type="match status" value="1"/>
</dbReference>
<dbReference type="InterPro" id="IPR050798">
    <property type="entry name" value="YhaM_exoribonuc/phosphodiest"/>
</dbReference>
<feature type="domain" description="HD/PDEase" evidence="2">
    <location>
        <begin position="158"/>
        <end position="295"/>
    </location>
</feature>
<dbReference type="Proteomes" id="UP000188181">
    <property type="component" value="Chromosome"/>
</dbReference>
<dbReference type="GO" id="GO:0031125">
    <property type="term" value="P:rRNA 3'-end processing"/>
    <property type="evidence" value="ECO:0007669"/>
    <property type="project" value="TreeGrafter"/>
</dbReference>
<dbReference type="OrthoDB" id="9778453at2"/>
<dbReference type="PANTHER" id="PTHR37294:SF1">
    <property type="entry name" value="3'-5' EXORIBONUCLEASE YHAM"/>
    <property type="match status" value="1"/>
</dbReference>
<gene>
    <name evidence="3" type="primary">yhaM</name>
    <name evidence="3" type="ORF">SMSP2_00296</name>
</gene>
<dbReference type="Gene3D" id="1.10.3210.10">
    <property type="entry name" value="Hypothetical protein af1432"/>
    <property type="match status" value="1"/>
</dbReference>
<dbReference type="SUPFAM" id="SSF50249">
    <property type="entry name" value="Nucleic acid-binding proteins"/>
    <property type="match status" value="1"/>
</dbReference>
<dbReference type="AlphaFoldDB" id="A0A1Q2MCI8"/>
<dbReference type="RefSeq" id="WP_146682260.1">
    <property type="nucleotide sequence ID" value="NZ_CP019646.1"/>
</dbReference>
<dbReference type="EMBL" id="CP019646">
    <property type="protein sequence ID" value="AQQ69962.1"/>
    <property type="molecule type" value="Genomic_DNA"/>
</dbReference>
<dbReference type="Gene3D" id="2.40.50.140">
    <property type="entry name" value="Nucleic acid-binding proteins"/>
    <property type="match status" value="1"/>
</dbReference>
<sequence length="324" mass="36991">MERVFIKDLKAGMDLDQIFLVTQPVLRSTSRGDLYIAMFLSDKTGKVNCRVWNATEDLYNQIPKEGFIRVRAKTELYQGSMQIVANGVFPVDQRDVKIMDFLPRTEYNITEMFEELKGFLSKIKHPHIKALIDEFLTDKDLMKQFCIAPAAVKMHHGYLGGLLEHTLSMMRSANALLPLYPNVQADIVIAGIFLHDMAKTEELSYELAFSYTRTGQLLGHIIQGTIMVDQKADMLLDKGIEMDKEILDQIQHILVAHHGKYEFGSPKLPATPEAIFVSYIDDLDAKLNFIDGAIENEAQDDEWTVWKPSNVNPGTRFYRKKIED</sequence>
<dbReference type="InterPro" id="IPR003607">
    <property type="entry name" value="HD/PDEase_dom"/>
</dbReference>
<dbReference type="GO" id="GO:0016787">
    <property type="term" value="F:hydrolase activity"/>
    <property type="evidence" value="ECO:0007669"/>
    <property type="project" value="UniProtKB-KW"/>
</dbReference>
<dbReference type="PANTHER" id="PTHR37294">
    <property type="entry name" value="3'-5' EXORIBONUCLEASE YHAM"/>
    <property type="match status" value="1"/>
</dbReference>
<evidence type="ECO:0000259" key="2">
    <source>
        <dbReference type="SMART" id="SM00471"/>
    </source>
</evidence>
<name>A0A1Q2MCI8_9BACT</name>
<dbReference type="EC" id="3.1.-.-" evidence="3"/>
<dbReference type="InterPro" id="IPR006674">
    <property type="entry name" value="HD_domain"/>
</dbReference>
<reference evidence="4" key="1">
    <citation type="submission" date="2017-02" db="EMBL/GenBank/DDBJ databases">
        <title>Comparative genomics and description of representatives of a novel lineage of planctomycetes thriving in anoxic sediments.</title>
        <authorList>
            <person name="Spring S."/>
            <person name="Bunk B."/>
            <person name="Sproer C."/>
        </authorList>
    </citation>
    <scope>NUCLEOTIDE SEQUENCE [LARGE SCALE GENOMIC DNA]</scope>
    <source>
        <strain evidence="4">SM-Chi-D1</strain>
    </source>
</reference>
<dbReference type="KEGG" id="pbas:SMSP2_00296"/>
<keyword evidence="4" id="KW-1185">Reference proteome</keyword>
<protein>
    <submittedName>
        <fullName evidence="3">3'-5' exoribonuclease YhaM</fullName>
        <ecNumber evidence="3">3.1.-.-</ecNumber>
    </submittedName>
</protein>
<accession>A0A1Q2MCI8</accession>
<dbReference type="STRING" id="1851148.SMSP2_00296"/>
<evidence type="ECO:0000313" key="4">
    <source>
        <dbReference type="Proteomes" id="UP000188181"/>
    </source>
</evidence>
<dbReference type="SUPFAM" id="SSF109604">
    <property type="entry name" value="HD-domain/PDEase-like"/>
    <property type="match status" value="1"/>
</dbReference>